<dbReference type="SMART" id="SM00934">
    <property type="entry name" value="OMPdecase"/>
    <property type="match status" value="1"/>
</dbReference>
<name>A0A645HHB4_9ZZZZ</name>
<evidence type="ECO:0000256" key="4">
    <source>
        <dbReference type="ARBA" id="ARBA00021923"/>
    </source>
</evidence>
<dbReference type="NCBIfam" id="TIGR02127">
    <property type="entry name" value="pyrF_sub2"/>
    <property type="match status" value="1"/>
</dbReference>
<dbReference type="UniPathway" id="UPA00070">
    <property type="reaction ID" value="UER00120"/>
</dbReference>
<dbReference type="Gene3D" id="3.20.20.70">
    <property type="entry name" value="Aldolase class I"/>
    <property type="match status" value="1"/>
</dbReference>
<keyword evidence="7 11" id="KW-0456">Lyase</keyword>
<accession>A0A645HHB4</accession>
<dbReference type="EC" id="4.1.1.23" evidence="3"/>
<keyword evidence="5" id="KW-0210">Decarboxylase</keyword>
<evidence type="ECO:0000256" key="5">
    <source>
        <dbReference type="ARBA" id="ARBA00022793"/>
    </source>
</evidence>
<gene>
    <name evidence="11" type="primary">pyrF_49</name>
    <name evidence="11" type="ORF">SDC9_185959</name>
</gene>
<keyword evidence="6" id="KW-0665">Pyrimidine biosynthesis</keyword>
<dbReference type="EMBL" id="VSSQ01093670">
    <property type="protein sequence ID" value="MPN38435.1"/>
    <property type="molecule type" value="Genomic_DNA"/>
</dbReference>
<evidence type="ECO:0000256" key="8">
    <source>
        <dbReference type="ARBA" id="ARBA00033428"/>
    </source>
</evidence>
<dbReference type="InterPro" id="IPR001754">
    <property type="entry name" value="OMPdeCOase_dom"/>
</dbReference>
<dbReference type="PANTHER" id="PTHR43375:SF1">
    <property type="entry name" value="OROTIDINE 5'-PHOSPHATE DECARBOXYLASE"/>
    <property type="match status" value="1"/>
</dbReference>
<dbReference type="CDD" id="cd04725">
    <property type="entry name" value="OMP_decarboxylase_like"/>
    <property type="match status" value="1"/>
</dbReference>
<dbReference type="GO" id="GO:0004590">
    <property type="term" value="F:orotidine-5'-phosphate decarboxylase activity"/>
    <property type="evidence" value="ECO:0007669"/>
    <property type="project" value="UniProtKB-EC"/>
</dbReference>
<evidence type="ECO:0000256" key="3">
    <source>
        <dbReference type="ARBA" id="ARBA00012321"/>
    </source>
</evidence>
<sequence length="196" mass="21162">MTIRYIKQRCPAVPVILDAKRADIGATTEMYAKEAFERFGADAVTVNPYMGMDALKPFLDRADKGVVVLCRTSNPGAKEIQELKVNGGEELYKHVAKLISGPWNYNSNTMLVAGATFPEELGQIRKIVGDTPLLVPGIGAQGGDLEGVMKNGLTKDKTGLVINSSRGIIYASSGEDFAERARAATIELKNAINAFR</sequence>
<dbReference type="GO" id="GO:0044205">
    <property type="term" value="P:'de novo' UMP biosynthetic process"/>
    <property type="evidence" value="ECO:0007669"/>
    <property type="project" value="UniProtKB-UniPathway"/>
</dbReference>
<dbReference type="InterPro" id="IPR018089">
    <property type="entry name" value="OMPdecase_AS"/>
</dbReference>
<dbReference type="PROSITE" id="PS00156">
    <property type="entry name" value="OMPDECASE"/>
    <property type="match status" value="1"/>
</dbReference>
<protein>
    <recommendedName>
        <fullName evidence="4">Orotidine 5'-phosphate decarboxylase</fullName>
        <ecNumber evidence="3">4.1.1.23</ecNumber>
    </recommendedName>
    <alternativeName>
        <fullName evidence="8">OMP decarboxylase</fullName>
    </alternativeName>
</protein>
<organism evidence="11">
    <name type="scientific">bioreactor metagenome</name>
    <dbReference type="NCBI Taxonomy" id="1076179"/>
    <lineage>
        <taxon>unclassified sequences</taxon>
        <taxon>metagenomes</taxon>
        <taxon>ecological metagenomes</taxon>
    </lineage>
</organism>
<evidence type="ECO:0000313" key="11">
    <source>
        <dbReference type="EMBL" id="MPN38435.1"/>
    </source>
</evidence>
<proteinExistence type="inferred from homology"/>
<evidence type="ECO:0000256" key="7">
    <source>
        <dbReference type="ARBA" id="ARBA00023239"/>
    </source>
</evidence>
<feature type="domain" description="Orotidine 5'-phosphate decarboxylase" evidence="10">
    <location>
        <begin position="1"/>
        <end position="181"/>
    </location>
</feature>
<evidence type="ECO:0000256" key="6">
    <source>
        <dbReference type="ARBA" id="ARBA00022975"/>
    </source>
</evidence>
<comment type="caution">
    <text evidence="11">The sequence shown here is derived from an EMBL/GenBank/DDBJ whole genome shotgun (WGS) entry which is preliminary data.</text>
</comment>
<dbReference type="Pfam" id="PF00215">
    <property type="entry name" value="OMPdecase"/>
    <property type="match status" value="1"/>
</dbReference>
<comment type="catalytic activity">
    <reaction evidence="9">
        <text>orotidine 5'-phosphate + H(+) = UMP + CO2</text>
        <dbReference type="Rhea" id="RHEA:11596"/>
        <dbReference type="ChEBI" id="CHEBI:15378"/>
        <dbReference type="ChEBI" id="CHEBI:16526"/>
        <dbReference type="ChEBI" id="CHEBI:57538"/>
        <dbReference type="ChEBI" id="CHEBI:57865"/>
        <dbReference type="EC" id="4.1.1.23"/>
    </reaction>
</comment>
<reference evidence="11" key="1">
    <citation type="submission" date="2019-08" db="EMBL/GenBank/DDBJ databases">
        <authorList>
            <person name="Kucharzyk K."/>
            <person name="Murdoch R.W."/>
            <person name="Higgins S."/>
            <person name="Loffler F."/>
        </authorList>
    </citation>
    <scope>NUCLEOTIDE SEQUENCE</scope>
</reference>
<comment type="pathway">
    <text evidence="1">Pyrimidine metabolism; UMP biosynthesis via de novo pathway; UMP from orotate: step 2/2.</text>
</comment>
<dbReference type="InterPro" id="IPR011060">
    <property type="entry name" value="RibuloseP-bd_barrel"/>
</dbReference>
<dbReference type="AlphaFoldDB" id="A0A645HHB4"/>
<evidence type="ECO:0000256" key="9">
    <source>
        <dbReference type="ARBA" id="ARBA00049157"/>
    </source>
</evidence>
<dbReference type="PANTHER" id="PTHR43375">
    <property type="entry name" value="OROTIDINE 5'-PHOSPHATE DECARBOXYLASE"/>
    <property type="match status" value="1"/>
</dbReference>
<dbReference type="InterPro" id="IPR011995">
    <property type="entry name" value="OMPdecase_type-2"/>
</dbReference>
<dbReference type="InterPro" id="IPR013785">
    <property type="entry name" value="Aldolase_TIM"/>
</dbReference>
<evidence type="ECO:0000256" key="1">
    <source>
        <dbReference type="ARBA" id="ARBA00004861"/>
    </source>
</evidence>
<dbReference type="GO" id="GO:0006207">
    <property type="term" value="P:'de novo' pyrimidine nucleobase biosynthetic process"/>
    <property type="evidence" value="ECO:0007669"/>
    <property type="project" value="InterPro"/>
</dbReference>
<dbReference type="SUPFAM" id="SSF51366">
    <property type="entry name" value="Ribulose-phoshate binding barrel"/>
    <property type="match status" value="1"/>
</dbReference>
<comment type="similarity">
    <text evidence="2">Belongs to the OMP decarboxylase family. Type 2 subfamily.</text>
</comment>
<evidence type="ECO:0000256" key="2">
    <source>
        <dbReference type="ARBA" id="ARBA00008847"/>
    </source>
</evidence>
<evidence type="ECO:0000259" key="10">
    <source>
        <dbReference type="SMART" id="SM00934"/>
    </source>
</evidence>